<accession>A0A4U6TFA4</accession>
<dbReference type="Proteomes" id="UP000298652">
    <property type="component" value="Chromosome 8"/>
</dbReference>
<gene>
    <name evidence="1" type="ORF">SEVIR_8G144800v2</name>
</gene>
<keyword evidence="2" id="KW-1185">Reference proteome</keyword>
<dbReference type="AlphaFoldDB" id="A0A4U6TFA4"/>
<evidence type="ECO:0000313" key="1">
    <source>
        <dbReference type="EMBL" id="TKW00920.1"/>
    </source>
</evidence>
<proteinExistence type="predicted"/>
<reference evidence="1" key="1">
    <citation type="submission" date="2019-03" db="EMBL/GenBank/DDBJ databases">
        <title>WGS assembly of Setaria viridis.</title>
        <authorList>
            <person name="Huang P."/>
            <person name="Jenkins J."/>
            <person name="Grimwood J."/>
            <person name="Barry K."/>
            <person name="Healey A."/>
            <person name="Mamidi S."/>
            <person name="Sreedasyam A."/>
            <person name="Shu S."/>
            <person name="Feldman M."/>
            <person name="Wu J."/>
            <person name="Yu Y."/>
            <person name="Chen C."/>
            <person name="Johnson J."/>
            <person name="Rokhsar D."/>
            <person name="Baxter I."/>
            <person name="Schmutz J."/>
            <person name="Brutnell T."/>
            <person name="Kellogg E."/>
        </authorList>
    </citation>
    <scope>NUCLEOTIDE SEQUENCE [LARGE SCALE GENOMIC DNA]</scope>
</reference>
<name>A0A4U6TFA4_SETVI</name>
<evidence type="ECO:0000313" key="2">
    <source>
        <dbReference type="Proteomes" id="UP000298652"/>
    </source>
</evidence>
<organism evidence="1 2">
    <name type="scientific">Setaria viridis</name>
    <name type="common">Green bristlegrass</name>
    <name type="synonym">Setaria italica subsp. viridis</name>
    <dbReference type="NCBI Taxonomy" id="4556"/>
    <lineage>
        <taxon>Eukaryota</taxon>
        <taxon>Viridiplantae</taxon>
        <taxon>Streptophyta</taxon>
        <taxon>Embryophyta</taxon>
        <taxon>Tracheophyta</taxon>
        <taxon>Spermatophyta</taxon>
        <taxon>Magnoliopsida</taxon>
        <taxon>Liliopsida</taxon>
        <taxon>Poales</taxon>
        <taxon>Poaceae</taxon>
        <taxon>PACMAD clade</taxon>
        <taxon>Panicoideae</taxon>
        <taxon>Panicodae</taxon>
        <taxon>Paniceae</taxon>
        <taxon>Cenchrinae</taxon>
        <taxon>Setaria</taxon>
    </lineage>
</organism>
<dbReference type="EMBL" id="CM016559">
    <property type="protein sequence ID" value="TKW00920.1"/>
    <property type="molecule type" value="Genomic_DNA"/>
</dbReference>
<sequence length="55" mass="5886">MKHKLRIGGIWNSVTSPHVSSRESSSSRCGLISIDLIGALSTLVGEVCWTNACRA</sequence>
<protein>
    <submittedName>
        <fullName evidence="1">Uncharacterized protein</fullName>
    </submittedName>
</protein>
<dbReference type="Gramene" id="TKW00920">
    <property type="protein sequence ID" value="TKW00920"/>
    <property type="gene ID" value="SEVIR_8G144800v2"/>
</dbReference>